<evidence type="ECO:0000259" key="3">
    <source>
        <dbReference type="Pfam" id="PF00557"/>
    </source>
</evidence>
<keyword evidence="2" id="KW-0812">Transmembrane</keyword>
<keyword evidence="5" id="KW-1185">Reference proteome</keyword>
<accession>A0ABZ1D490</accession>
<dbReference type="InterPro" id="IPR000994">
    <property type="entry name" value="Pept_M24"/>
</dbReference>
<protein>
    <recommendedName>
        <fullName evidence="3">Peptidase M24 domain-containing protein</fullName>
    </recommendedName>
</protein>
<dbReference type="InterPro" id="IPR050659">
    <property type="entry name" value="Peptidase_M24B"/>
</dbReference>
<keyword evidence="2" id="KW-1133">Transmembrane helix</keyword>
<dbReference type="RefSeq" id="XP_062793363.1">
    <property type="nucleotide sequence ID" value="XM_062937312.1"/>
</dbReference>
<proteinExistence type="predicted"/>
<gene>
    <name evidence="4" type="ORF">IL334_005601</name>
</gene>
<feature type="compositionally biased region" description="Polar residues" evidence="1">
    <location>
        <begin position="31"/>
        <end position="43"/>
    </location>
</feature>
<feature type="region of interest" description="Disordered" evidence="1">
    <location>
        <begin position="26"/>
        <end position="48"/>
    </location>
</feature>
<name>A0ABZ1D490_9TREE</name>
<evidence type="ECO:0000256" key="1">
    <source>
        <dbReference type="SAM" id="MobiDB-lite"/>
    </source>
</evidence>
<sequence length="552" mass="63008">MFCIPVHLQEEVFRPRYELHQTNEAGEVATHDQSPLPTHMNVSSEKEDLPSMYSEKGRVLPMYNENVSTKPTRTRRPKSILVKLLLIPLFMIWQYIFFPSVEFNPSSRLHEYEELDSTIIASCKSYLSLPSSTYNNRLSTLSDILPQEMVWISEPGPSTYYFIGSFSEEEWFLSERPFLISIYQNKIILLTPSFESLRAKLIDIPEELKDKVEWVEWNEDQSPYQILSDYLKQESAVGAVGDDDDDAVKRFVLDDGVRQFIGKGLRDVMDEDKGDVQDEIRKIRERKSDWEKNLLKCANQFTLHAIRNTRNRMYLGITESHTGRILREEMDKTGLIGGEGLVLFGENAALPHGSGTDRKLGKDDLVLIDAGGKWGGYVSDITRTFSLPSSKIPKEHIELWETVRLAQRAPYELLLSANSSNSSNLTFAELDRSAREIVSHWKNRNQDFNLESRSDVDVDFSIFTHRLGHGIGLEGHESPYVIQGKQGENEIQPGNVFSLEPGIYLPANMKSKINGLRGIGVRLEDCLIVEQTKQGNWKGEWLSGPVEKWGDI</sequence>
<dbReference type="PANTHER" id="PTHR46112">
    <property type="entry name" value="AMINOPEPTIDASE"/>
    <property type="match status" value="1"/>
</dbReference>
<dbReference type="PANTHER" id="PTHR46112:SF2">
    <property type="entry name" value="XAA-PRO AMINOPEPTIDASE P-RELATED"/>
    <property type="match status" value="1"/>
</dbReference>
<organism evidence="4 5">
    <name type="scientific">Kwoniella shivajii</name>
    <dbReference type="NCBI Taxonomy" id="564305"/>
    <lineage>
        <taxon>Eukaryota</taxon>
        <taxon>Fungi</taxon>
        <taxon>Dikarya</taxon>
        <taxon>Basidiomycota</taxon>
        <taxon>Agaricomycotina</taxon>
        <taxon>Tremellomycetes</taxon>
        <taxon>Tremellales</taxon>
        <taxon>Cryptococcaceae</taxon>
        <taxon>Kwoniella</taxon>
    </lineage>
</organism>
<evidence type="ECO:0000313" key="5">
    <source>
        <dbReference type="Proteomes" id="UP001329825"/>
    </source>
</evidence>
<evidence type="ECO:0000256" key="2">
    <source>
        <dbReference type="SAM" id="Phobius"/>
    </source>
</evidence>
<dbReference type="InterPro" id="IPR036005">
    <property type="entry name" value="Creatinase/aminopeptidase-like"/>
</dbReference>
<evidence type="ECO:0000313" key="4">
    <source>
        <dbReference type="EMBL" id="WRT68623.1"/>
    </source>
</evidence>
<dbReference type="Proteomes" id="UP001329825">
    <property type="component" value="Chromosome 7"/>
</dbReference>
<dbReference type="EMBL" id="CP141887">
    <property type="protein sequence ID" value="WRT68623.1"/>
    <property type="molecule type" value="Genomic_DNA"/>
</dbReference>
<feature type="transmembrane region" description="Helical" evidence="2">
    <location>
        <begin position="80"/>
        <end position="98"/>
    </location>
</feature>
<dbReference type="SUPFAM" id="SSF55920">
    <property type="entry name" value="Creatinase/aminopeptidase"/>
    <property type="match status" value="1"/>
</dbReference>
<keyword evidence="2" id="KW-0472">Membrane</keyword>
<dbReference type="Pfam" id="PF00557">
    <property type="entry name" value="Peptidase_M24"/>
    <property type="match status" value="1"/>
</dbReference>
<dbReference type="Gene3D" id="3.90.230.10">
    <property type="entry name" value="Creatinase/methionine aminopeptidase superfamily"/>
    <property type="match status" value="1"/>
</dbReference>
<feature type="domain" description="Peptidase M24" evidence="3">
    <location>
        <begin position="294"/>
        <end position="530"/>
    </location>
</feature>
<dbReference type="InterPro" id="IPR029149">
    <property type="entry name" value="Creatin/AminoP/Spt16_N"/>
</dbReference>
<dbReference type="Gene3D" id="3.40.350.10">
    <property type="entry name" value="Creatinase/prolidase N-terminal domain"/>
    <property type="match status" value="1"/>
</dbReference>
<reference evidence="4 5" key="1">
    <citation type="submission" date="2024-01" db="EMBL/GenBank/DDBJ databases">
        <title>Comparative genomics of Cryptococcus and Kwoniella reveals pathogenesis evolution and contrasting modes of karyotype evolution via chromosome fusion or intercentromeric recombination.</title>
        <authorList>
            <person name="Coelho M.A."/>
            <person name="David-Palma M."/>
            <person name="Shea T."/>
            <person name="Bowers K."/>
            <person name="McGinley-Smith S."/>
            <person name="Mohammad A.W."/>
            <person name="Gnirke A."/>
            <person name="Yurkov A.M."/>
            <person name="Nowrousian M."/>
            <person name="Sun S."/>
            <person name="Cuomo C.A."/>
            <person name="Heitman J."/>
        </authorList>
    </citation>
    <scope>NUCLEOTIDE SEQUENCE [LARGE SCALE GENOMIC DNA]</scope>
    <source>
        <strain evidence="4">CBS 11374</strain>
    </source>
</reference>
<dbReference type="GeneID" id="87957732"/>